<dbReference type="RefSeq" id="WP_153477987.1">
    <property type="nucleotide sequence ID" value="NZ_VWNA01000001.1"/>
</dbReference>
<dbReference type="GO" id="GO:0071456">
    <property type="term" value="P:cellular response to hypoxia"/>
    <property type="evidence" value="ECO:0007669"/>
    <property type="project" value="TreeGrafter"/>
</dbReference>
<dbReference type="Gene3D" id="2.60.120.620">
    <property type="entry name" value="q2cbj1_9rhob like domain"/>
    <property type="match status" value="1"/>
</dbReference>
<dbReference type="GO" id="GO:0008198">
    <property type="term" value="F:ferrous iron binding"/>
    <property type="evidence" value="ECO:0007669"/>
    <property type="project" value="TreeGrafter"/>
</dbReference>
<accession>A0A6A7XYF9</accession>
<dbReference type="GO" id="GO:0031543">
    <property type="term" value="F:peptidyl-proline dioxygenase activity"/>
    <property type="evidence" value="ECO:0007669"/>
    <property type="project" value="TreeGrafter"/>
</dbReference>
<sequence length="210" mass="23937">MSYLDYAALEATPLQRDPYDFLVVPNFVLSDRMKSVLADYPEVPGPGSHPPSELTIQGDFAALMEELDGPAFRDAIERKFGLDLSDRPTMYTVRGYCRKTDGKIHTDSKTKVITVLVYLNQDWDADGGRLRILRDGENLDNYVAEVPPNGGTLLVFRRSDNSWHGHEPFEGRRRAIQMNWVTDDDVVAHEQRRHRISTTMKKLNPFRKAG</sequence>
<evidence type="ECO:0000256" key="1">
    <source>
        <dbReference type="ARBA" id="ARBA00022896"/>
    </source>
</evidence>
<comment type="caution">
    <text evidence="3">The sequence shown here is derived from an EMBL/GenBank/DDBJ whole genome shotgun (WGS) entry which is preliminary data.</text>
</comment>
<name>A0A6A7XYF9_9HYPH</name>
<dbReference type="EMBL" id="VWNA01000001">
    <property type="protein sequence ID" value="MQT11378.1"/>
    <property type="molecule type" value="Genomic_DNA"/>
</dbReference>
<dbReference type="PANTHER" id="PTHR12907:SF26">
    <property type="entry name" value="HIF PROLYL HYDROXYLASE, ISOFORM C"/>
    <property type="match status" value="1"/>
</dbReference>
<dbReference type="InterPro" id="IPR051559">
    <property type="entry name" value="HIF_prolyl_hydroxylases"/>
</dbReference>
<dbReference type="Pfam" id="PF13640">
    <property type="entry name" value="2OG-FeII_Oxy_3"/>
    <property type="match status" value="1"/>
</dbReference>
<proteinExistence type="predicted"/>
<dbReference type="PANTHER" id="PTHR12907">
    <property type="entry name" value="EGL NINE HOMOLOG-RELATED"/>
    <property type="match status" value="1"/>
</dbReference>
<protein>
    <submittedName>
        <fullName evidence="3">2OG-Fe(II) oxygenase</fullName>
    </submittedName>
</protein>
<organism evidence="3 4">
    <name type="scientific">Segnochrobactrum spirostomi</name>
    <dbReference type="NCBI Taxonomy" id="2608987"/>
    <lineage>
        <taxon>Bacteria</taxon>
        <taxon>Pseudomonadati</taxon>
        <taxon>Pseudomonadota</taxon>
        <taxon>Alphaproteobacteria</taxon>
        <taxon>Hyphomicrobiales</taxon>
        <taxon>Segnochrobactraceae</taxon>
        <taxon>Segnochrobactrum</taxon>
    </lineage>
</organism>
<evidence type="ECO:0000259" key="2">
    <source>
        <dbReference type="Pfam" id="PF13640"/>
    </source>
</evidence>
<dbReference type="InterPro" id="IPR044862">
    <property type="entry name" value="Pro_4_hyd_alph_FE2OG_OXY"/>
</dbReference>
<keyword evidence="4" id="KW-1185">Reference proteome</keyword>
<reference evidence="3 4" key="1">
    <citation type="submission" date="2019-09" db="EMBL/GenBank/DDBJ databases">
        <title>Segnochrobactrum spirostomi gen. nov., sp. nov., isolated from the ciliate Spirostomum cf. yagiui and description of a novel family, Segnochrobactraceae fam. nov. within the order Rhizobiales of the class Alphaproteobacteria.</title>
        <authorList>
            <person name="Akter S."/>
            <person name="Shazib S.U.A."/>
            <person name="Shin M.K."/>
        </authorList>
    </citation>
    <scope>NUCLEOTIDE SEQUENCE [LARGE SCALE GENOMIC DNA]</scope>
    <source>
        <strain evidence="3 4">Sp-1</strain>
    </source>
</reference>
<keyword evidence="1" id="KW-0847">Vitamin C</keyword>
<dbReference type="GO" id="GO:0031418">
    <property type="term" value="F:L-ascorbic acid binding"/>
    <property type="evidence" value="ECO:0007669"/>
    <property type="project" value="UniProtKB-KW"/>
</dbReference>
<evidence type="ECO:0000313" key="4">
    <source>
        <dbReference type="Proteomes" id="UP000332515"/>
    </source>
</evidence>
<dbReference type="Proteomes" id="UP000332515">
    <property type="component" value="Unassembled WGS sequence"/>
</dbReference>
<dbReference type="AlphaFoldDB" id="A0A6A7XYF9"/>
<gene>
    <name evidence="3" type="ORF">F0357_01550</name>
</gene>
<evidence type="ECO:0000313" key="3">
    <source>
        <dbReference type="EMBL" id="MQT11378.1"/>
    </source>
</evidence>
<feature type="domain" description="Prolyl 4-hydroxylase alpha subunit Fe(2+) 2OG dioxygenase" evidence="2">
    <location>
        <begin position="103"/>
        <end position="181"/>
    </location>
</feature>